<protein>
    <submittedName>
        <fullName evidence="2">Uncharacterized protein</fullName>
    </submittedName>
</protein>
<dbReference type="Proteomes" id="UP001285441">
    <property type="component" value="Unassembled WGS sequence"/>
</dbReference>
<comment type="caution">
    <text evidence="2">The sequence shown here is derived from an EMBL/GenBank/DDBJ whole genome shotgun (WGS) entry which is preliminary data.</text>
</comment>
<evidence type="ECO:0000313" key="3">
    <source>
        <dbReference type="Proteomes" id="UP001285441"/>
    </source>
</evidence>
<dbReference type="EMBL" id="JAULSW010000004">
    <property type="protein sequence ID" value="KAK3385567.1"/>
    <property type="molecule type" value="Genomic_DNA"/>
</dbReference>
<proteinExistence type="predicted"/>
<gene>
    <name evidence="2" type="ORF">B0H63DRAFT_184609</name>
</gene>
<accession>A0AAE0TZT7</accession>
<dbReference type="AlphaFoldDB" id="A0AAE0TZT7"/>
<sequence>MACRSLLLLLLSSNATPPPDTAGQSITRLLTAPRPRASLMPRLTWSGAVPLTKVALAVGRSPGLGSHSQHPAPSYFIVVSETEERRLRSRRQTSGIGLGNSMFCYKEEIGWAKQRGLLWSAALSQWQVEKGRQNMPLSEPLLASAAVACVTGAPDLFAGGQS</sequence>
<name>A0AAE0TZT7_9PEZI</name>
<evidence type="ECO:0000313" key="2">
    <source>
        <dbReference type="EMBL" id="KAK3385567.1"/>
    </source>
</evidence>
<evidence type="ECO:0000256" key="1">
    <source>
        <dbReference type="SAM" id="SignalP"/>
    </source>
</evidence>
<feature type="chain" id="PRO_5041984866" evidence="1">
    <location>
        <begin position="24"/>
        <end position="162"/>
    </location>
</feature>
<reference evidence="2" key="2">
    <citation type="submission" date="2023-06" db="EMBL/GenBank/DDBJ databases">
        <authorList>
            <consortium name="Lawrence Berkeley National Laboratory"/>
            <person name="Haridas S."/>
            <person name="Hensen N."/>
            <person name="Bonometti L."/>
            <person name="Westerberg I."/>
            <person name="Brannstrom I.O."/>
            <person name="Guillou S."/>
            <person name="Cros-Aarteil S."/>
            <person name="Calhoun S."/>
            <person name="Kuo A."/>
            <person name="Mondo S."/>
            <person name="Pangilinan J."/>
            <person name="Riley R."/>
            <person name="LaButti K."/>
            <person name="Andreopoulos B."/>
            <person name="Lipzen A."/>
            <person name="Chen C."/>
            <person name="Yanf M."/>
            <person name="Daum C."/>
            <person name="Ng V."/>
            <person name="Clum A."/>
            <person name="Steindorff A."/>
            <person name="Ohm R."/>
            <person name="Martin F."/>
            <person name="Silar P."/>
            <person name="Natvig D."/>
            <person name="Lalanne C."/>
            <person name="Gautier V."/>
            <person name="Ament-velasquez S.L."/>
            <person name="Kruys A."/>
            <person name="Hutchinson M.I."/>
            <person name="Powell A.J."/>
            <person name="Barry K."/>
            <person name="Miller A.N."/>
            <person name="Grigoriev I.V."/>
            <person name="Debuchy R."/>
            <person name="Gladieux P."/>
            <person name="Thoren M.H."/>
            <person name="Johannesson H."/>
        </authorList>
    </citation>
    <scope>NUCLEOTIDE SEQUENCE</scope>
    <source>
        <strain evidence="2">CBS 232.78</strain>
    </source>
</reference>
<keyword evidence="3" id="KW-1185">Reference proteome</keyword>
<organism evidence="2 3">
    <name type="scientific">Podospora didyma</name>
    <dbReference type="NCBI Taxonomy" id="330526"/>
    <lineage>
        <taxon>Eukaryota</taxon>
        <taxon>Fungi</taxon>
        <taxon>Dikarya</taxon>
        <taxon>Ascomycota</taxon>
        <taxon>Pezizomycotina</taxon>
        <taxon>Sordariomycetes</taxon>
        <taxon>Sordariomycetidae</taxon>
        <taxon>Sordariales</taxon>
        <taxon>Podosporaceae</taxon>
        <taxon>Podospora</taxon>
    </lineage>
</organism>
<reference evidence="2" key="1">
    <citation type="journal article" date="2023" name="Mol. Phylogenet. Evol.">
        <title>Genome-scale phylogeny and comparative genomics of the fungal order Sordariales.</title>
        <authorList>
            <person name="Hensen N."/>
            <person name="Bonometti L."/>
            <person name="Westerberg I."/>
            <person name="Brannstrom I.O."/>
            <person name="Guillou S."/>
            <person name="Cros-Aarteil S."/>
            <person name="Calhoun S."/>
            <person name="Haridas S."/>
            <person name="Kuo A."/>
            <person name="Mondo S."/>
            <person name="Pangilinan J."/>
            <person name="Riley R."/>
            <person name="LaButti K."/>
            <person name="Andreopoulos B."/>
            <person name="Lipzen A."/>
            <person name="Chen C."/>
            <person name="Yan M."/>
            <person name="Daum C."/>
            <person name="Ng V."/>
            <person name="Clum A."/>
            <person name="Steindorff A."/>
            <person name="Ohm R.A."/>
            <person name="Martin F."/>
            <person name="Silar P."/>
            <person name="Natvig D.O."/>
            <person name="Lalanne C."/>
            <person name="Gautier V."/>
            <person name="Ament-Velasquez S.L."/>
            <person name="Kruys A."/>
            <person name="Hutchinson M.I."/>
            <person name="Powell A.J."/>
            <person name="Barry K."/>
            <person name="Miller A.N."/>
            <person name="Grigoriev I.V."/>
            <person name="Debuchy R."/>
            <person name="Gladieux P."/>
            <person name="Hiltunen Thoren M."/>
            <person name="Johannesson H."/>
        </authorList>
    </citation>
    <scope>NUCLEOTIDE SEQUENCE</scope>
    <source>
        <strain evidence="2">CBS 232.78</strain>
    </source>
</reference>
<feature type="signal peptide" evidence="1">
    <location>
        <begin position="1"/>
        <end position="23"/>
    </location>
</feature>
<keyword evidence="1" id="KW-0732">Signal</keyword>